<feature type="transmembrane region" description="Helical" evidence="2">
    <location>
        <begin position="145"/>
        <end position="162"/>
    </location>
</feature>
<dbReference type="PANTHER" id="PTHR42736">
    <property type="entry name" value="PROTEIN-GLUTAMINE GAMMA-GLUTAMYLTRANSFERASE"/>
    <property type="match status" value="1"/>
</dbReference>
<dbReference type="SMART" id="SM00460">
    <property type="entry name" value="TGc"/>
    <property type="match status" value="1"/>
</dbReference>
<keyword evidence="2" id="KW-0472">Membrane</keyword>
<feature type="compositionally biased region" description="Basic and acidic residues" evidence="1">
    <location>
        <begin position="515"/>
        <end position="530"/>
    </location>
</feature>
<feature type="transmembrane region" description="Helical" evidence="2">
    <location>
        <begin position="72"/>
        <end position="95"/>
    </location>
</feature>
<evidence type="ECO:0000256" key="1">
    <source>
        <dbReference type="SAM" id="MobiDB-lite"/>
    </source>
</evidence>
<feature type="compositionally biased region" description="Acidic residues" evidence="1">
    <location>
        <begin position="544"/>
        <end position="584"/>
    </location>
</feature>
<keyword evidence="2" id="KW-1133">Transmembrane helix</keyword>
<feature type="transmembrane region" description="Helical" evidence="2">
    <location>
        <begin position="115"/>
        <end position="138"/>
    </location>
</feature>
<dbReference type="InterPro" id="IPR002931">
    <property type="entry name" value="Transglutaminase-like"/>
</dbReference>
<keyword evidence="5" id="KW-1185">Reference proteome</keyword>
<feature type="transmembrane region" description="Helical" evidence="2">
    <location>
        <begin position="12"/>
        <end position="33"/>
    </location>
</feature>
<feature type="transmembrane region" description="Helical" evidence="2">
    <location>
        <begin position="39"/>
        <end position="60"/>
    </location>
</feature>
<protein>
    <submittedName>
        <fullName evidence="4">DUF4129 domain-containing protein</fullName>
    </submittedName>
</protein>
<dbReference type="AlphaFoldDB" id="A0A4S3TQH1"/>
<feature type="transmembrane region" description="Helical" evidence="2">
    <location>
        <begin position="168"/>
        <end position="186"/>
    </location>
</feature>
<dbReference type="InterPro" id="IPR021878">
    <property type="entry name" value="TgpA_N"/>
</dbReference>
<reference evidence="4 5" key="1">
    <citation type="submission" date="2018-10" db="EMBL/GenBank/DDBJ databases">
        <title>Natronolimnobius sp. XQ-INN 246 isolated from Inner Mongolia Autonomous Region of China.</title>
        <authorList>
            <person name="Xue Q."/>
        </authorList>
    </citation>
    <scope>NUCLEOTIDE SEQUENCE [LARGE SCALE GENOMIC DNA]</scope>
    <source>
        <strain evidence="4 5">XQ-INN 246</strain>
    </source>
</reference>
<comment type="caution">
    <text evidence="4">The sequence shown here is derived from an EMBL/GenBank/DDBJ whole genome shotgun (WGS) entry which is preliminary data.</text>
</comment>
<keyword evidence="2" id="KW-0812">Transmembrane</keyword>
<dbReference type="Pfam" id="PF11992">
    <property type="entry name" value="TgpA_N"/>
    <property type="match status" value="1"/>
</dbReference>
<evidence type="ECO:0000313" key="4">
    <source>
        <dbReference type="EMBL" id="THE65485.1"/>
    </source>
</evidence>
<feature type="region of interest" description="Disordered" evidence="1">
    <location>
        <begin position="695"/>
        <end position="718"/>
    </location>
</feature>
<feature type="compositionally biased region" description="Low complexity" evidence="1">
    <location>
        <begin position="695"/>
        <end position="708"/>
    </location>
</feature>
<dbReference type="Gene3D" id="3.10.620.30">
    <property type="match status" value="1"/>
</dbReference>
<evidence type="ECO:0000313" key="5">
    <source>
        <dbReference type="Proteomes" id="UP000318864"/>
    </source>
</evidence>
<proteinExistence type="predicted"/>
<dbReference type="InterPro" id="IPR038765">
    <property type="entry name" value="Papain-like_cys_pep_sf"/>
</dbReference>
<dbReference type="SUPFAM" id="SSF54001">
    <property type="entry name" value="Cysteine proteinases"/>
    <property type="match status" value="1"/>
</dbReference>
<evidence type="ECO:0000256" key="2">
    <source>
        <dbReference type="SAM" id="Phobius"/>
    </source>
</evidence>
<dbReference type="Pfam" id="PF01841">
    <property type="entry name" value="Transglut_core"/>
    <property type="match status" value="1"/>
</dbReference>
<evidence type="ECO:0000259" key="3">
    <source>
        <dbReference type="SMART" id="SM00460"/>
    </source>
</evidence>
<dbReference type="InterPro" id="IPR052901">
    <property type="entry name" value="Bact_TGase-like"/>
</dbReference>
<feature type="domain" description="Transglutaminase-like" evidence="3">
    <location>
        <begin position="442"/>
        <end position="512"/>
    </location>
</feature>
<gene>
    <name evidence="4" type="ORF">D8Y22_09280</name>
</gene>
<name>A0A4S3TQH1_9EURY</name>
<feature type="region of interest" description="Disordered" evidence="1">
    <location>
        <begin position="220"/>
        <end position="249"/>
    </location>
</feature>
<dbReference type="PANTHER" id="PTHR42736:SF1">
    <property type="entry name" value="PROTEIN-GLUTAMINE GAMMA-GLUTAMYLTRANSFERASE"/>
    <property type="match status" value="1"/>
</dbReference>
<dbReference type="Proteomes" id="UP000318864">
    <property type="component" value="Unassembled WGS sequence"/>
</dbReference>
<feature type="region of interest" description="Disordered" evidence="1">
    <location>
        <begin position="509"/>
        <end position="603"/>
    </location>
</feature>
<organism evidence="4 5">
    <name type="scientific">Salinadaptatus halalkaliphilus</name>
    <dbReference type="NCBI Taxonomy" id="2419781"/>
    <lineage>
        <taxon>Archaea</taxon>
        <taxon>Methanobacteriati</taxon>
        <taxon>Methanobacteriota</taxon>
        <taxon>Stenosarchaea group</taxon>
        <taxon>Halobacteria</taxon>
        <taxon>Halobacteriales</taxon>
        <taxon>Natrialbaceae</taxon>
        <taxon>Salinadaptatus</taxon>
    </lineage>
</organism>
<accession>A0A4S3TQH1</accession>
<dbReference type="EMBL" id="RBZW01000021">
    <property type="protein sequence ID" value="THE65485.1"/>
    <property type="molecule type" value="Genomic_DNA"/>
</dbReference>
<feature type="transmembrane region" description="Helical" evidence="2">
    <location>
        <begin position="198"/>
        <end position="216"/>
    </location>
</feature>
<sequence>MRLDADGTVDATTFRLFALASVLVLTASYVSVLREVTRVVGGTQSLLAIVGAALLVATVLARAIRPRTAGTLAILAGVGGFAYYFEAAGIGSRAVLGSADELLSDALTLATGLPLLQMIEAGVWTLAFAPAPVFLSWYLALRGRYALSVVPGGVALLFLVLTGDAGTTVTLVGTLGALATVGFGELTSRGGSIAQLDLLAVLFAVVIVLSLSATFVPSGPANPTTAGASDPGTLEGAIDSSPERSGIAGDVDLSPAVRFTVESERPSYWRTGVYDRFTGDEWLRSGQEEPFEGQLETPPGEFNRVEQTVQAESDLGVVPVAPEPVDLDGPIAQDATVSSHGQVHPTTTLREGERYTVESAVVLPQREPLQQAGTDYPEEITDHYLQRPEDTSSEFDERTAEITDDAETPLETAIAIEQYLRTSKEYSLEVERPTDNVAEAFLLEMEEGYCVYYATAMTQMLRAEDVPARYVSGYSTGEPVGDDTYVVRGLDAHAWVEVYFPDHGWVAFEPTPPSDRNEVHGEELEQAREDGLEDVDTPASADAAAEDPSDDGEETTDDATDEPEQPDDDETNESEPNETDDGGDDVGSPAPDDATTGDDADGLTIPVTVGRETIALAAVLLFGVVAGIHRAGMAAQVRRSVGCYWHGRRGEPDRDVVRAYRRLEWLLADEYRPRCPGESARGYLEALATEGRAAASAGAGGETSATAKAETHGDSALATDPRVRDVLEHYERAVYGGGLERAEADEAIETVDELARERLPFVGRSRFSDREHQKEPGDGV</sequence>